<keyword evidence="3" id="KW-1185">Reference proteome</keyword>
<name>A0ABW7NB80_9BACT</name>
<dbReference type="Pfam" id="PF18962">
    <property type="entry name" value="Por_Secre_tail"/>
    <property type="match status" value="1"/>
</dbReference>
<evidence type="ECO:0000259" key="1">
    <source>
        <dbReference type="Pfam" id="PF18962"/>
    </source>
</evidence>
<dbReference type="Proteomes" id="UP001610063">
    <property type="component" value="Unassembled WGS sequence"/>
</dbReference>
<comment type="caution">
    <text evidence="2">The sequence shown here is derived from an EMBL/GenBank/DDBJ whole genome shotgun (WGS) entry which is preliminary data.</text>
</comment>
<evidence type="ECO:0000313" key="2">
    <source>
        <dbReference type="EMBL" id="MFH6984350.1"/>
    </source>
</evidence>
<dbReference type="InterPro" id="IPR026444">
    <property type="entry name" value="Secre_tail"/>
</dbReference>
<gene>
    <name evidence="2" type="ORF">ACHKAR_12935</name>
</gene>
<organism evidence="2 3">
    <name type="scientific">Marinoscillum luteum</name>
    <dbReference type="NCBI Taxonomy" id="861051"/>
    <lineage>
        <taxon>Bacteria</taxon>
        <taxon>Pseudomonadati</taxon>
        <taxon>Bacteroidota</taxon>
        <taxon>Cytophagia</taxon>
        <taxon>Cytophagales</taxon>
        <taxon>Reichenbachiellaceae</taxon>
        <taxon>Marinoscillum</taxon>
    </lineage>
</organism>
<evidence type="ECO:0000313" key="3">
    <source>
        <dbReference type="Proteomes" id="UP001610063"/>
    </source>
</evidence>
<dbReference type="SUPFAM" id="SSF110296">
    <property type="entry name" value="Oligoxyloglucan reducing end-specific cellobiohydrolase"/>
    <property type="match status" value="1"/>
</dbReference>
<proteinExistence type="predicted"/>
<feature type="domain" description="Secretion system C-terminal sorting" evidence="1">
    <location>
        <begin position="388"/>
        <end position="458"/>
    </location>
</feature>
<reference evidence="2 3" key="1">
    <citation type="journal article" date="2013" name="Int. J. Syst. Evol. Microbiol.">
        <title>Marinoscillum luteum sp. nov., isolated from marine sediment.</title>
        <authorList>
            <person name="Cha I.T."/>
            <person name="Park S.J."/>
            <person name="Kim S.J."/>
            <person name="Kim J.G."/>
            <person name="Jung M.Y."/>
            <person name="Shin K.S."/>
            <person name="Kwon K.K."/>
            <person name="Yang S.H."/>
            <person name="Seo Y.S."/>
            <person name="Rhee S.K."/>
        </authorList>
    </citation>
    <scope>NUCLEOTIDE SEQUENCE [LARGE SCALE GENOMIC DNA]</scope>
    <source>
        <strain evidence="2 3">KCTC 23939</strain>
    </source>
</reference>
<sequence length="461" mass="52601">MRKVLLLLILMPQVVVSQRNTSFWNVLESKADPQAVHFDIAIDPVSDEIYLATDHGLYKSRPNGDDWQKLSAPTISFFQIRISGQYRYAVAAQGVVYHSQDGGVTWEESQLPDVQEIRDLEVLPNGDVLAATGHMLVKDDVGYFRGNGLFRSADHGATWQKLDIGSFNNRYVAHIAQDSQGNLFASLNEYNSQDGAIIYSPDHGNTWQRIPNPKFNGGDTELLTTNIVQVTSLEVDQRDQLHVSLQGSIGFMATALNLTNSLSGALDQEEWSHLKLTPNGYDWFYNEGYDLFFAENGDIYAPRLGFSFRLSSIFYLDHDERESFERMSLDPVMINDSPYFNFCRFAQRRDGRVFAVQQLDGQVYYTDHSLNPEPVLGVEDPETLKVFIYPNPAQDRLRLVLPETQDTRAVVIYDFTGRMVQHYEHLENQELDLNVSFWPRGLYTIQVLMEDTSKSQKVLLR</sequence>
<dbReference type="InterPro" id="IPR015943">
    <property type="entry name" value="WD40/YVTN_repeat-like_dom_sf"/>
</dbReference>
<dbReference type="RefSeq" id="WP_395417701.1">
    <property type="nucleotide sequence ID" value="NZ_JBIPKE010000017.1"/>
</dbReference>
<dbReference type="CDD" id="cd15482">
    <property type="entry name" value="Sialidase_non-viral"/>
    <property type="match status" value="1"/>
</dbReference>
<dbReference type="EMBL" id="JBIPKE010000017">
    <property type="protein sequence ID" value="MFH6984350.1"/>
    <property type="molecule type" value="Genomic_DNA"/>
</dbReference>
<protein>
    <submittedName>
        <fullName evidence="2">T9SS type A sorting domain-containing protein</fullName>
    </submittedName>
</protein>
<accession>A0ABW7NB80</accession>
<dbReference type="Gene3D" id="2.130.10.10">
    <property type="entry name" value="YVTN repeat-like/Quinoprotein amine dehydrogenase"/>
    <property type="match status" value="1"/>
</dbReference>
<dbReference type="NCBIfam" id="TIGR04183">
    <property type="entry name" value="Por_Secre_tail"/>
    <property type="match status" value="1"/>
</dbReference>